<dbReference type="EMBL" id="PTIZ01000007">
    <property type="protein sequence ID" value="PPK74989.1"/>
    <property type="molecule type" value="Genomic_DNA"/>
</dbReference>
<feature type="domain" description="EthD" evidence="1">
    <location>
        <begin position="18"/>
        <end position="93"/>
    </location>
</feature>
<accession>A0A2S6HBY4</accession>
<dbReference type="Pfam" id="PF07110">
    <property type="entry name" value="EthD"/>
    <property type="match status" value="1"/>
</dbReference>
<comment type="caution">
    <text evidence="2">The sequence shown here is derived from an EMBL/GenBank/DDBJ whole genome shotgun (WGS) entry which is preliminary data.</text>
</comment>
<gene>
    <name evidence="2" type="ORF">B0F87_107232</name>
</gene>
<protein>
    <submittedName>
        <fullName evidence="2">Uncharacterized protein (TIGR02118 family)</fullName>
    </submittedName>
</protein>
<dbReference type="PANTHER" id="PTHR40260:SF2">
    <property type="entry name" value="BLR8190 PROTEIN"/>
    <property type="match status" value="1"/>
</dbReference>
<dbReference type="SUPFAM" id="SSF54909">
    <property type="entry name" value="Dimeric alpha+beta barrel"/>
    <property type="match status" value="1"/>
</dbReference>
<dbReference type="InterPro" id="IPR009799">
    <property type="entry name" value="EthD_dom"/>
</dbReference>
<name>A0A2S6HBY4_9GAMM</name>
<evidence type="ECO:0000259" key="1">
    <source>
        <dbReference type="Pfam" id="PF07110"/>
    </source>
</evidence>
<dbReference type="Gene3D" id="3.30.70.100">
    <property type="match status" value="1"/>
</dbReference>
<dbReference type="PANTHER" id="PTHR40260">
    <property type="entry name" value="BLR8190 PROTEIN"/>
    <property type="match status" value="1"/>
</dbReference>
<evidence type="ECO:0000313" key="3">
    <source>
        <dbReference type="Proteomes" id="UP000240010"/>
    </source>
</evidence>
<evidence type="ECO:0000313" key="2">
    <source>
        <dbReference type="EMBL" id="PPK74989.1"/>
    </source>
</evidence>
<dbReference type="Proteomes" id="UP000240010">
    <property type="component" value="Unassembled WGS sequence"/>
</dbReference>
<sequence length="107" mass="11699">MIKISILYPSNPSARFDMGYYIDKHMPLSIGLLSAHTGFKGVSVERGLGGAVPGTDAAYIVMCHFLFNSAEDFMAAFMPHAEVLQGDMPNYTDIEPVIQISEVLISE</sequence>
<reference evidence="2 3" key="1">
    <citation type="submission" date="2018-02" db="EMBL/GenBank/DDBJ databases">
        <title>Subsurface microbial communities from deep shales in Ohio and West Virginia, USA.</title>
        <authorList>
            <person name="Wrighton K."/>
        </authorList>
    </citation>
    <scope>NUCLEOTIDE SEQUENCE [LARGE SCALE GENOMIC DNA]</scope>
    <source>
        <strain evidence="2 3">OWC-DMM</strain>
    </source>
</reference>
<dbReference type="GO" id="GO:0016491">
    <property type="term" value="F:oxidoreductase activity"/>
    <property type="evidence" value="ECO:0007669"/>
    <property type="project" value="InterPro"/>
</dbReference>
<dbReference type="AlphaFoldDB" id="A0A2S6HBY4"/>
<proteinExistence type="predicted"/>
<dbReference type="InterPro" id="IPR011008">
    <property type="entry name" value="Dimeric_a/b-barrel"/>
</dbReference>
<dbReference type="RefSeq" id="WP_104429587.1">
    <property type="nucleotide sequence ID" value="NZ_PTIZ01000007.1"/>
</dbReference>
<dbReference type="NCBIfam" id="TIGR02118">
    <property type="entry name" value="EthD family reductase"/>
    <property type="match status" value="1"/>
</dbReference>
<organism evidence="2 3">
    <name type="scientific">Methylobacter tundripaludum</name>
    <dbReference type="NCBI Taxonomy" id="173365"/>
    <lineage>
        <taxon>Bacteria</taxon>
        <taxon>Pseudomonadati</taxon>
        <taxon>Pseudomonadota</taxon>
        <taxon>Gammaproteobacteria</taxon>
        <taxon>Methylococcales</taxon>
        <taxon>Methylococcaceae</taxon>
        <taxon>Methylobacter</taxon>
    </lineage>
</organism>